<keyword evidence="1" id="KW-0732">Signal</keyword>
<dbReference type="InterPro" id="IPR035992">
    <property type="entry name" value="Ricin_B-like_lectins"/>
</dbReference>
<feature type="domain" description="Ricin B lectin" evidence="2">
    <location>
        <begin position="532"/>
        <end position="612"/>
    </location>
</feature>
<dbReference type="SUPFAM" id="SSF50370">
    <property type="entry name" value="Ricin B-like lectins"/>
    <property type="match status" value="2"/>
</dbReference>
<feature type="domain" description="Ricin B lectin" evidence="2">
    <location>
        <begin position="391"/>
        <end position="466"/>
    </location>
</feature>
<dbReference type="Gene3D" id="2.115.10.20">
    <property type="entry name" value="Glycosyl hydrolase domain, family 43"/>
    <property type="match status" value="1"/>
</dbReference>
<sequence length="729" mass="80574">MKPNQHNVWKPLKILMLLILVYSNPIAAQTWQFSLGPTSTLSQSMFPSSDDGYFPDGNLNVLKIGSDYYAFWAHYQNYRTIANSPLLQNHENQLNPSTPVFGGREPYNGTSNGFDDGGKWFIGVHQRNDTLIGFFHSESHWYPRNTGHAYKSVGVSYSYDNGATWTSGIKAIGHTLTKPVDPAWSGLGDGCVIYNHLDNNWYCYYVPAIGSTAISMARSSDRYGAPGTWTKWNNGSFSTAGLGGAETPIADLLEAPGGNPSVHWNSYLQKFIMAWHGWDEKLYISASDDGITWENARLLIDAGSRTWYPVIIGANSAEGGQTVTLYYGANFQTDGKRTLTYRTISFTGTNPNQLIADGRYAINNVANNQNLASTDANNWNAAVVYNDVYLDQRWDIVHLGNNVYSLELSCCSRKLDVSNADCANNTQILSWPDNGQNNQKWQAELDGSGNYIFRPLHCLSQALSASSGNSNVVTQAYNTSDDLQKWTLTSESTQLIPDGRYEVRNTSSSLNLASTSWNNWNALVVGADVYLDQRWDFTHIGDNVYSVELACCARKLDVSNADCANNTQLLSWSDNGQDNQKWKAESDGAGNYIFRPLHCQGQALSQSSGSSNVQTIAYNPTSDLQRWALILGSGFRFASGRVESAELKESINIYPNPVTDQVTISGFEGLGVARVQVTDINGRLVKTVVHLDDYELINLDLEGIGDGIYFVSVENEVGIARFRISKTAK</sequence>
<evidence type="ECO:0000259" key="3">
    <source>
        <dbReference type="Pfam" id="PF18962"/>
    </source>
</evidence>
<feature type="domain" description="Secretion system C-terminal sorting" evidence="3">
    <location>
        <begin position="653"/>
        <end position="716"/>
    </location>
</feature>
<dbReference type="RefSeq" id="WP_176214685.1">
    <property type="nucleotide sequence ID" value="NZ_FWYF01000001.1"/>
</dbReference>
<dbReference type="CDD" id="cd00161">
    <property type="entry name" value="beta-trefoil_Ricin-like"/>
    <property type="match status" value="2"/>
</dbReference>
<dbReference type="Pfam" id="PF18962">
    <property type="entry name" value="Por_Secre_tail"/>
    <property type="match status" value="1"/>
</dbReference>
<protein>
    <submittedName>
        <fullName evidence="4">Por secretion system C-terminal sorting domain-containing protein</fullName>
    </submittedName>
</protein>
<dbReference type="STRING" id="692418.SAMN04488029_1171"/>
<evidence type="ECO:0000256" key="1">
    <source>
        <dbReference type="SAM" id="SignalP"/>
    </source>
</evidence>
<accession>A0A1W2G816</accession>
<gene>
    <name evidence="4" type="ORF">SAMN04488029_1171</name>
</gene>
<dbReference type="Pfam" id="PF14200">
    <property type="entry name" value="RicinB_lectin_2"/>
    <property type="match status" value="2"/>
</dbReference>
<dbReference type="PROSITE" id="PS50231">
    <property type="entry name" value="RICIN_B_LECTIN"/>
    <property type="match status" value="2"/>
</dbReference>
<reference evidence="4 5" key="1">
    <citation type="submission" date="2017-04" db="EMBL/GenBank/DDBJ databases">
        <authorList>
            <person name="Afonso C.L."/>
            <person name="Miller P.J."/>
            <person name="Scott M.A."/>
            <person name="Spackman E."/>
            <person name="Goraichik I."/>
            <person name="Dimitrov K.M."/>
            <person name="Suarez D.L."/>
            <person name="Swayne D.E."/>
        </authorList>
    </citation>
    <scope>NUCLEOTIDE SEQUENCE [LARGE SCALE GENOMIC DNA]</scope>
    <source>
        <strain evidence="4 5">DSM 26133</strain>
    </source>
</reference>
<dbReference type="SUPFAM" id="SSF75005">
    <property type="entry name" value="Arabinanase/levansucrase/invertase"/>
    <property type="match status" value="1"/>
</dbReference>
<dbReference type="Gene3D" id="2.80.10.50">
    <property type="match status" value="2"/>
</dbReference>
<dbReference type="NCBIfam" id="TIGR04183">
    <property type="entry name" value="Por_Secre_tail"/>
    <property type="match status" value="1"/>
</dbReference>
<dbReference type="InterPro" id="IPR026444">
    <property type="entry name" value="Secre_tail"/>
</dbReference>
<evidence type="ECO:0000313" key="5">
    <source>
        <dbReference type="Proteomes" id="UP000192472"/>
    </source>
</evidence>
<dbReference type="Proteomes" id="UP000192472">
    <property type="component" value="Unassembled WGS sequence"/>
</dbReference>
<name>A0A1W2G816_REIFA</name>
<keyword evidence="5" id="KW-1185">Reference proteome</keyword>
<dbReference type="InterPro" id="IPR023296">
    <property type="entry name" value="Glyco_hydro_beta-prop_sf"/>
</dbReference>
<feature type="chain" id="PRO_5012325721" evidence="1">
    <location>
        <begin position="28"/>
        <end position="729"/>
    </location>
</feature>
<feature type="signal peptide" evidence="1">
    <location>
        <begin position="1"/>
        <end position="27"/>
    </location>
</feature>
<proteinExistence type="predicted"/>
<dbReference type="InterPro" id="IPR000772">
    <property type="entry name" value="Ricin_B_lectin"/>
</dbReference>
<organism evidence="4 5">
    <name type="scientific">Reichenbachiella faecimaris</name>
    <dbReference type="NCBI Taxonomy" id="692418"/>
    <lineage>
        <taxon>Bacteria</taxon>
        <taxon>Pseudomonadati</taxon>
        <taxon>Bacteroidota</taxon>
        <taxon>Cytophagia</taxon>
        <taxon>Cytophagales</taxon>
        <taxon>Reichenbachiellaceae</taxon>
        <taxon>Reichenbachiella</taxon>
    </lineage>
</organism>
<evidence type="ECO:0000259" key="2">
    <source>
        <dbReference type="Pfam" id="PF14200"/>
    </source>
</evidence>
<dbReference type="AlphaFoldDB" id="A0A1W2G816"/>
<evidence type="ECO:0000313" key="4">
    <source>
        <dbReference type="EMBL" id="SMD32817.1"/>
    </source>
</evidence>
<dbReference type="EMBL" id="FWYF01000001">
    <property type="protein sequence ID" value="SMD32817.1"/>
    <property type="molecule type" value="Genomic_DNA"/>
</dbReference>